<dbReference type="AlphaFoldDB" id="A0A5J4X8Z9"/>
<dbReference type="Pfam" id="PF03357">
    <property type="entry name" value="Snf7"/>
    <property type="match status" value="1"/>
</dbReference>
<sequence>MPRQLSDIIFDLKFGAKRFEQQSNQMRKKANEDKLKIKKAIQQNNKEGAQIYAENVIREQNMSMFYLRTASRMEGIVNKLEINQSMQAIVKGLDQVNNSLKGVMGDSDMKKVNQVLGQFEGMMEKMDNRVDVITNAMEPVTESQINRSEVDNLIAQVAAEHQLQLQGDFAQMQQPNAAIQPQFQPVQGAGEADLNERLRQLTGGQ</sequence>
<reference evidence="1 2" key="1">
    <citation type="submission" date="2019-03" db="EMBL/GenBank/DDBJ databases">
        <title>Single cell metagenomics reveals metabolic interactions within the superorganism composed of flagellate Streblomastix strix and complex community of Bacteroidetes bacteria on its surface.</title>
        <authorList>
            <person name="Treitli S.C."/>
            <person name="Kolisko M."/>
            <person name="Husnik F."/>
            <person name="Keeling P."/>
            <person name="Hampl V."/>
        </authorList>
    </citation>
    <scope>NUCLEOTIDE SEQUENCE [LARGE SCALE GENOMIC DNA]</scope>
    <source>
        <strain evidence="1">ST1C</strain>
    </source>
</reference>
<gene>
    <name evidence="1" type="ORF">EZS28_000843</name>
</gene>
<dbReference type="Gene3D" id="6.10.140.1230">
    <property type="match status" value="1"/>
</dbReference>
<dbReference type="GO" id="GO:0007034">
    <property type="term" value="P:vacuolar transport"/>
    <property type="evidence" value="ECO:0007669"/>
    <property type="project" value="InterPro"/>
</dbReference>
<dbReference type="Proteomes" id="UP000324800">
    <property type="component" value="Unassembled WGS sequence"/>
</dbReference>
<dbReference type="InterPro" id="IPR005024">
    <property type="entry name" value="Snf7_fam"/>
</dbReference>
<accession>A0A5J4X8Z9</accession>
<proteinExistence type="predicted"/>
<organism evidence="1 2">
    <name type="scientific">Streblomastix strix</name>
    <dbReference type="NCBI Taxonomy" id="222440"/>
    <lineage>
        <taxon>Eukaryota</taxon>
        <taxon>Metamonada</taxon>
        <taxon>Preaxostyla</taxon>
        <taxon>Oxymonadida</taxon>
        <taxon>Streblomastigidae</taxon>
        <taxon>Streblomastix</taxon>
    </lineage>
</organism>
<evidence type="ECO:0000313" key="1">
    <source>
        <dbReference type="EMBL" id="KAA6403630.1"/>
    </source>
</evidence>
<dbReference type="PANTHER" id="PTHR10476">
    <property type="entry name" value="CHARGED MULTIVESICULAR BODY PROTEIN"/>
    <property type="match status" value="1"/>
</dbReference>
<name>A0A5J4X8Z9_9EUKA</name>
<protein>
    <submittedName>
        <fullName evidence="1">Putative charged multivesicular body protein 1a</fullName>
    </submittedName>
</protein>
<evidence type="ECO:0000313" key="2">
    <source>
        <dbReference type="Proteomes" id="UP000324800"/>
    </source>
</evidence>
<dbReference type="OrthoDB" id="10266568at2759"/>
<dbReference type="EMBL" id="SNRW01000078">
    <property type="protein sequence ID" value="KAA6403630.1"/>
    <property type="molecule type" value="Genomic_DNA"/>
</dbReference>
<comment type="caution">
    <text evidence="1">The sequence shown here is derived from an EMBL/GenBank/DDBJ whole genome shotgun (WGS) entry which is preliminary data.</text>
</comment>